<dbReference type="NCBIfam" id="TIGR01727">
    <property type="entry name" value="oligo_HPY"/>
    <property type="match status" value="1"/>
</dbReference>
<evidence type="ECO:0000256" key="1">
    <source>
        <dbReference type="ARBA" id="ARBA00004202"/>
    </source>
</evidence>
<keyword evidence="6 9" id="KW-0067">ATP-binding</keyword>
<comment type="caution">
    <text evidence="9">The sequence shown here is derived from an EMBL/GenBank/DDBJ whole genome shotgun (WGS) entry which is preliminary data.</text>
</comment>
<keyword evidence="4" id="KW-1003">Cell membrane</keyword>
<keyword evidence="7" id="KW-0472">Membrane</keyword>
<dbReference type="SMART" id="SM00382">
    <property type="entry name" value="AAA"/>
    <property type="match status" value="1"/>
</dbReference>
<proteinExistence type="inferred from homology"/>
<dbReference type="RefSeq" id="WP_219964307.1">
    <property type="nucleotide sequence ID" value="NZ_JAGFNZ010000001.1"/>
</dbReference>
<evidence type="ECO:0000313" key="9">
    <source>
        <dbReference type="EMBL" id="MBW7571934.1"/>
    </source>
</evidence>
<keyword evidence="3" id="KW-0813">Transport</keyword>
<dbReference type="InterPro" id="IPR017871">
    <property type="entry name" value="ABC_transporter-like_CS"/>
</dbReference>
<dbReference type="PANTHER" id="PTHR43297">
    <property type="entry name" value="OLIGOPEPTIDE TRANSPORT ATP-BINDING PROTEIN APPD"/>
    <property type="match status" value="1"/>
</dbReference>
<dbReference type="Gene3D" id="3.40.50.300">
    <property type="entry name" value="P-loop containing nucleotide triphosphate hydrolases"/>
    <property type="match status" value="1"/>
</dbReference>
<evidence type="ECO:0000256" key="2">
    <source>
        <dbReference type="ARBA" id="ARBA00005417"/>
    </source>
</evidence>
<evidence type="ECO:0000256" key="3">
    <source>
        <dbReference type="ARBA" id="ARBA00022448"/>
    </source>
</evidence>
<sequence length="333" mass="36374">MSLLEVSNLHISLRTQDSVVKAVRGVSFSLEPKDTLAIVGESGSGKSMTVKGIMKLLPKAGRVTDGKIVFDGTDITQFGERQMRKLNGSEISMIFQDPMTSLNPTMTVGKQIMEVLHEHKKMSAQNQKARAVELLSLVGISSPEKRFGQYPHQLSGGMRQRVVIAIALACDPKILVADEPTTALDVTIQAQILELMKSLQDKISTSIILITHNLGVVANIANKVAVMYGGEIVESGTVDDIFYEAQHPYTLGLIASIPKIHEESVTLKTIPGTPPDLIDPPAGCPFAPRCDKAMKICHLRQPENKQISGTHRSACWLQHSMAKQAAEKEEHHE</sequence>
<accession>A0ABS7DLD9</accession>
<dbReference type="InterPro" id="IPR013563">
    <property type="entry name" value="Oligopep_ABC_C"/>
</dbReference>
<dbReference type="InterPro" id="IPR003593">
    <property type="entry name" value="AAA+_ATPase"/>
</dbReference>
<reference evidence="9 10" key="1">
    <citation type="submission" date="2021-03" db="EMBL/GenBank/DDBJ databases">
        <title>Caproiciproducens sp. nov. isolated from feces of cow.</title>
        <authorList>
            <person name="Choi J.-Y."/>
        </authorList>
    </citation>
    <scope>NUCLEOTIDE SEQUENCE [LARGE SCALE GENOMIC DNA]</scope>
    <source>
        <strain evidence="9 10">AGMB10547</strain>
    </source>
</reference>
<evidence type="ECO:0000256" key="5">
    <source>
        <dbReference type="ARBA" id="ARBA00022741"/>
    </source>
</evidence>
<comment type="subcellular location">
    <subcellularLocation>
        <location evidence="1">Cell membrane</location>
        <topology evidence="1">Peripheral membrane protein</topology>
    </subcellularLocation>
</comment>
<keyword evidence="10" id="KW-1185">Reference proteome</keyword>
<evidence type="ECO:0000259" key="8">
    <source>
        <dbReference type="PROSITE" id="PS50893"/>
    </source>
</evidence>
<dbReference type="InterPro" id="IPR027417">
    <property type="entry name" value="P-loop_NTPase"/>
</dbReference>
<evidence type="ECO:0000256" key="7">
    <source>
        <dbReference type="ARBA" id="ARBA00023136"/>
    </source>
</evidence>
<dbReference type="InterPro" id="IPR003439">
    <property type="entry name" value="ABC_transporter-like_ATP-bd"/>
</dbReference>
<dbReference type="Pfam" id="PF00005">
    <property type="entry name" value="ABC_tran"/>
    <property type="match status" value="1"/>
</dbReference>
<dbReference type="EMBL" id="JAGFNZ010000001">
    <property type="protein sequence ID" value="MBW7571934.1"/>
    <property type="molecule type" value="Genomic_DNA"/>
</dbReference>
<feature type="domain" description="ABC transporter" evidence="8">
    <location>
        <begin position="4"/>
        <end position="254"/>
    </location>
</feature>
<gene>
    <name evidence="9" type="ORF">J5W02_03840</name>
</gene>
<dbReference type="PANTHER" id="PTHR43297:SF2">
    <property type="entry name" value="DIPEPTIDE TRANSPORT ATP-BINDING PROTEIN DPPD"/>
    <property type="match status" value="1"/>
</dbReference>
<name>A0ABS7DLD9_9FIRM</name>
<dbReference type="PROSITE" id="PS00211">
    <property type="entry name" value="ABC_TRANSPORTER_1"/>
    <property type="match status" value="1"/>
</dbReference>
<dbReference type="Pfam" id="PF08352">
    <property type="entry name" value="oligo_HPY"/>
    <property type="match status" value="1"/>
</dbReference>
<dbReference type="SUPFAM" id="SSF52540">
    <property type="entry name" value="P-loop containing nucleoside triphosphate hydrolases"/>
    <property type="match status" value="1"/>
</dbReference>
<dbReference type="Proteomes" id="UP000719942">
    <property type="component" value="Unassembled WGS sequence"/>
</dbReference>
<dbReference type="PROSITE" id="PS50893">
    <property type="entry name" value="ABC_TRANSPORTER_2"/>
    <property type="match status" value="1"/>
</dbReference>
<dbReference type="CDD" id="cd03257">
    <property type="entry name" value="ABC_NikE_OppD_transporters"/>
    <property type="match status" value="1"/>
</dbReference>
<evidence type="ECO:0000313" key="10">
    <source>
        <dbReference type="Proteomes" id="UP000719942"/>
    </source>
</evidence>
<keyword evidence="5" id="KW-0547">Nucleotide-binding</keyword>
<evidence type="ECO:0000256" key="4">
    <source>
        <dbReference type="ARBA" id="ARBA00022475"/>
    </source>
</evidence>
<evidence type="ECO:0000256" key="6">
    <source>
        <dbReference type="ARBA" id="ARBA00022840"/>
    </source>
</evidence>
<comment type="similarity">
    <text evidence="2">Belongs to the ABC transporter superfamily.</text>
</comment>
<protein>
    <submittedName>
        <fullName evidence="9">ABC transporter ATP-binding protein</fullName>
    </submittedName>
</protein>
<organism evidence="9 10">
    <name type="scientific">Caproiciproducens faecalis</name>
    <dbReference type="NCBI Taxonomy" id="2820301"/>
    <lineage>
        <taxon>Bacteria</taxon>
        <taxon>Bacillati</taxon>
        <taxon>Bacillota</taxon>
        <taxon>Clostridia</taxon>
        <taxon>Eubacteriales</taxon>
        <taxon>Acutalibacteraceae</taxon>
        <taxon>Caproiciproducens</taxon>
    </lineage>
</organism>
<dbReference type="GO" id="GO:0005524">
    <property type="term" value="F:ATP binding"/>
    <property type="evidence" value="ECO:0007669"/>
    <property type="project" value="UniProtKB-KW"/>
</dbReference>
<dbReference type="InterPro" id="IPR050388">
    <property type="entry name" value="ABC_Ni/Peptide_Import"/>
</dbReference>